<feature type="region of interest" description="Disordered" evidence="9">
    <location>
        <begin position="258"/>
        <end position="278"/>
    </location>
</feature>
<evidence type="ECO:0000259" key="11">
    <source>
        <dbReference type="PROSITE" id="PS50808"/>
    </source>
</evidence>
<dbReference type="OrthoDB" id="6368363at2759"/>
<protein>
    <submittedName>
        <fullName evidence="12">(apollo) hypothetical protein</fullName>
    </submittedName>
</protein>
<comment type="caution">
    <text evidence="12">The sequence shown here is derived from an EMBL/GenBank/DDBJ whole genome shotgun (WGS) entry which is preliminary data.</text>
</comment>
<dbReference type="GO" id="GO:0003677">
    <property type="term" value="F:DNA binding"/>
    <property type="evidence" value="ECO:0007669"/>
    <property type="project" value="InterPro"/>
</dbReference>
<keyword evidence="5" id="KW-0805">Transcription regulation</keyword>
<dbReference type="PANTHER" id="PTHR46481:SF10">
    <property type="entry name" value="ZINC FINGER BED DOMAIN-CONTAINING PROTEIN 39"/>
    <property type="match status" value="1"/>
</dbReference>
<feature type="domain" description="BED-type" evidence="11">
    <location>
        <begin position="17"/>
        <end position="68"/>
    </location>
</feature>
<dbReference type="SMART" id="SM00614">
    <property type="entry name" value="ZnF_BED"/>
    <property type="match status" value="1"/>
</dbReference>
<dbReference type="EMBL" id="CAJQZP010000935">
    <property type="protein sequence ID" value="CAG4998415.1"/>
    <property type="molecule type" value="Genomic_DNA"/>
</dbReference>
<organism evidence="12 13">
    <name type="scientific">Parnassius apollo</name>
    <name type="common">Apollo butterfly</name>
    <name type="synonym">Papilio apollo</name>
    <dbReference type="NCBI Taxonomy" id="110799"/>
    <lineage>
        <taxon>Eukaryota</taxon>
        <taxon>Metazoa</taxon>
        <taxon>Ecdysozoa</taxon>
        <taxon>Arthropoda</taxon>
        <taxon>Hexapoda</taxon>
        <taxon>Insecta</taxon>
        <taxon>Pterygota</taxon>
        <taxon>Neoptera</taxon>
        <taxon>Endopterygota</taxon>
        <taxon>Lepidoptera</taxon>
        <taxon>Glossata</taxon>
        <taxon>Ditrysia</taxon>
        <taxon>Papilionoidea</taxon>
        <taxon>Papilionidae</taxon>
        <taxon>Parnassiinae</taxon>
        <taxon>Parnassini</taxon>
        <taxon>Parnassius</taxon>
        <taxon>Parnassius</taxon>
    </lineage>
</organism>
<keyword evidence="10" id="KW-0472">Membrane</keyword>
<feature type="compositionally biased region" description="Acidic residues" evidence="9">
    <location>
        <begin position="266"/>
        <end position="278"/>
    </location>
</feature>
<proteinExistence type="predicted"/>
<comment type="subcellular location">
    <subcellularLocation>
        <location evidence="1">Nucleus</location>
    </subcellularLocation>
</comment>
<keyword evidence="13" id="KW-1185">Reference proteome</keyword>
<evidence type="ECO:0000256" key="10">
    <source>
        <dbReference type="SAM" id="Phobius"/>
    </source>
</evidence>
<evidence type="ECO:0000256" key="1">
    <source>
        <dbReference type="ARBA" id="ARBA00004123"/>
    </source>
</evidence>
<dbReference type="PANTHER" id="PTHR46481">
    <property type="entry name" value="ZINC FINGER BED DOMAIN-CONTAINING PROTEIN 4"/>
    <property type="match status" value="1"/>
</dbReference>
<keyword evidence="4" id="KW-0862">Zinc</keyword>
<evidence type="ECO:0000256" key="3">
    <source>
        <dbReference type="ARBA" id="ARBA00022771"/>
    </source>
</evidence>
<evidence type="ECO:0000256" key="5">
    <source>
        <dbReference type="ARBA" id="ARBA00023015"/>
    </source>
</evidence>
<keyword evidence="6" id="KW-0804">Transcription</keyword>
<dbReference type="Proteomes" id="UP000691718">
    <property type="component" value="Unassembled WGS sequence"/>
</dbReference>
<evidence type="ECO:0000313" key="12">
    <source>
        <dbReference type="EMBL" id="CAG4998415.1"/>
    </source>
</evidence>
<keyword evidence="3 8" id="KW-0863">Zinc-finger</keyword>
<keyword evidence="10" id="KW-0812">Transmembrane</keyword>
<feature type="compositionally biased region" description="Basic and acidic residues" evidence="9">
    <location>
        <begin position="929"/>
        <end position="941"/>
    </location>
</feature>
<keyword evidence="7" id="KW-0539">Nucleus</keyword>
<evidence type="ECO:0000256" key="2">
    <source>
        <dbReference type="ARBA" id="ARBA00022723"/>
    </source>
</evidence>
<dbReference type="AlphaFoldDB" id="A0A8S3X2Q6"/>
<evidence type="ECO:0000256" key="7">
    <source>
        <dbReference type="ARBA" id="ARBA00023242"/>
    </source>
</evidence>
<evidence type="ECO:0000256" key="6">
    <source>
        <dbReference type="ARBA" id="ARBA00023163"/>
    </source>
</evidence>
<sequence>MDEKNKLEFKEYTRCAADKSSVWQHFLRTSDGLHAQCKMCKKVFKTSGTTSSLHNHLRLVHSIQLAKKTSNYSLPSTSQKDMSLDSDVIMTPATKKAKTINDFFHVKEEDDLDTILAKMTAVDGVPFKIFCSSESMRKLFGKAAYKNLPKSPNTIKKKVLNKSELLKKEVKKELDDIKAAGKQLAVSLDEWTSARNRRYVNVNVHSPELSEGFRNLGLTKIRGRGTAENCYNILNEKLCAVLDVLYKADNTEGNTGITVNRPCDSSDSEDESDIENEDENRFVIEADPSGVIPKLVYKELITKVRKIVKFLKGSPTRMDILNSYLESKSKDTTLILDCKTRWSSLADMIARFLEFKDAIQKTLIDLKEKTTFSDTEILILKDMSSSLNFIKATVEELCERKSNLLTAEIALQFMMEKLAMNPDVISGQLKEALNRRILQRRNATLVSTLQYLHNPTKYYDERNTPHAFSKASHAEIIALIVKINETYFCKDKAATTVFEAEDGLPLREIQRQQRLEDEREQDTAKTFKEQLKTKVNETLHNTAEVSTKHLSENDDLETSVRVEMALLDRSGPKSIHLQQVLHLIGDPDFREVRLRWEYGENDADQRMKLLAFQVHYCELQAWGQYRCRTKVIDNFEEEKPLRTRPVDTTTVTPGTGRRGRAYSTYITGLRMATTYSFEVRPVKRDARDLADPHSIGSKIIIVPTKGFSARATQCLPHASEVEVSTGPYFGGRIAVEAADGGPERCSIQGNPNSAQDAYILRIHHEECGSEVNETTVATYVIVQENLPILTHSTRRFLILCSYKPETLTVRAGINLPKANPGDVLHETIPFGSVEPYDNQGMDYNDLQPARLEARKEETQQSVFGEVSLVMFLVVAAFGGIALLIWKMVPQTEKDNVSIATISSMRSSIFGGRNRDRFSDKSSVYSITLSEKDEGPKTKYSEGDNTSEA</sequence>
<evidence type="ECO:0000256" key="9">
    <source>
        <dbReference type="SAM" id="MobiDB-lite"/>
    </source>
</evidence>
<gene>
    <name evidence="12" type="ORF">PAPOLLO_LOCUS13384</name>
</gene>
<reference evidence="12" key="1">
    <citation type="submission" date="2021-04" db="EMBL/GenBank/DDBJ databases">
        <authorList>
            <person name="Tunstrom K."/>
        </authorList>
    </citation>
    <scope>NUCLEOTIDE SEQUENCE</scope>
</reference>
<evidence type="ECO:0000313" key="13">
    <source>
        <dbReference type="Proteomes" id="UP000691718"/>
    </source>
</evidence>
<dbReference type="GO" id="GO:0005634">
    <property type="term" value="C:nucleus"/>
    <property type="evidence" value="ECO:0007669"/>
    <property type="project" value="UniProtKB-SubCell"/>
</dbReference>
<dbReference type="InterPro" id="IPR052035">
    <property type="entry name" value="ZnF_BED_domain_contain"/>
</dbReference>
<feature type="transmembrane region" description="Helical" evidence="10">
    <location>
        <begin position="866"/>
        <end position="885"/>
    </location>
</feature>
<feature type="region of interest" description="Disordered" evidence="9">
    <location>
        <begin position="929"/>
        <end position="948"/>
    </location>
</feature>
<dbReference type="GO" id="GO:0008270">
    <property type="term" value="F:zinc ion binding"/>
    <property type="evidence" value="ECO:0007669"/>
    <property type="project" value="UniProtKB-KW"/>
</dbReference>
<keyword evidence="10" id="KW-1133">Transmembrane helix</keyword>
<name>A0A8S3X2Q6_PARAO</name>
<accession>A0A8S3X2Q6</accession>
<dbReference type="InterPro" id="IPR003656">
    <property type="entry name" value="Znf_BED"/>
</dbReference>
<evidence type="ECO:0000256" key="8">
    <source>
        <dbReference type="PROSITE-ProRule" id="PRU00027"/>
    </source>
</evidence>
<dbReference type="PROSITE" id="PS50808">
    <property type="entry name" value="ZF_BED"/>
    <property type="match status" value="1"/>
</dbReference>
<keyword evidence="2" id="KW-0479">Metal-binding</keyword>
<evidence type="ECO:0000256" key="4">
    <source>
        <dbReference type="ARBA" id="ARBA00022833"/>
    </source>
</evidence>
<dbReference type="Pfam" id="PF02892">
    <property type="entry name" value="zf-BED"/>
    <property type="match status" value="1"/>
</dbReference>